<evidence type="ECO:0000256" key="6">
    <source>
        <dbReference type="SAM" id="Coils"/>
    </source>
</evidence>
<evidence type="ECO:0000256" key="1">
    <source>
        <dbReference type="ARBA" id="ARBA00004651"/>
    </source>
</evidence>
<feature type="transmembrane region" description="Helical" evidence="7">
    <location>
        <begin position="686"/>
        <end position="707"/>
    </location>
</feature>
<feature type="transmembrane region" description="Helical" evidence="7">
    <location>
        <begin position="660"/>
        <end position="680"/>
    </location>
</feature>
<dbReference type="Pfam" id="PF03176">
    <property type="entry name" value="MMPL"/>
    <property type="match status" value="2"/>
</dbReference>
<dbReference type="RefSeq" id="WP_147714863.1">
    <property type="nucleotide sequence ID" value="NZ_VKAD01000003.1"/>
</dbReference>
<sequence>MYQYKRVSALLVVGFLALGAVLSMTGLNKFSFDASADTLIDTLDSDYIRTQVNAQMFGQKSFIIVAYKPEDKKTFSEQVLSKILTTEEELVALDGVESTLSLATVPIFINIDYLENALDVEDLSWKSKRQSAETLSRATKSHPIYENALVNEQQDTLGIQVVFKADENLAQAQAKITAIKEKTLNATLSDEQTQQLEDLTEERDHLEVEYTEKINQTLAEVQQVLKPLKQTGTVYVGGNRQLGYELKNIISRDLYTFGLIISGLIIVMLAALFRQVTWVVLPMITCAMALFTTLSSLGLLGFKVTVISANVITLQIILTLSIIIHLIVEYRQLASLDSGKSHGELVSQMVRNKFKPCLFAGLTTGLGFGSLVFSGIQPIISFGWMMMIALSVSIVVALVFFPAMLRLVRMSDKVKAPPLLIKKILNACAVLVGKRRKLLLLGWFIIAATSTLGIFSLNANNSFVNYFRESTETYRDLAFIDQEFGGSVSLDIVFHAEEDSDYAFDQPSLSAIQSITEQLDSIEETGSVSSIADFTRIARVATGKPMTIYEVNAIYEALPTGVRDQLVQPYFHEESKTHRISVRIKDSASDFDRQALITKIANIAAEQTSEDNPAQLSNVFLLYQKIIAKLVDSQVKTLAIVYAVMLVLLIGLFGSLRIAIIALLPNFATTCILFGVMGVTGTPLDLMTITIAAVAIGISVDDTIHYIHRYLKEQANDSSDAIKATHMSVGYALLYTTLIIVIGFGSLVFSDFMPSVYFGFLASITMLVALLCDVTLLPALLSKKK</sequence>
<dbReference type="AlphaFoldDB" id="A0A5C8Z295"/>
<dbReference type="PROSITE" id="PS50156">
    <property type="entry name" value="SSD"/>
    <property type="match status" value="1"/>
</dbReference>
<reference evidence="9 10" key="1">
    <citation type="submission" date="2019-07" db="EMBL/GenBank/DDBJ databases">
        <title>Reinekea sp. strain SSH23 genome sequencing and assembly.</title>
        <authorList>
            <person name="Kim I."/>
        </authorList>
    </citation>
    <scope>NUCLEOTIDE SEQUENCE [LARGE SCALE GENOMIC DNA]</scope>
    <source>
        <strain evidence="9 10">SSH23</strain>
    </source>
</reference>
<feature type="transmembrane region" description="Helical" evidence="7">
    <location>
        <begin position="306"/>
        <end position="328"/>
    </location>
</feature>
<dbReference type="InterPro" id="IPR050545">
    <property type="entry name" value="Mycobact_MmpL"/>
</dbReference>
<dbReference type="GO" id="GO:0005886">
    <property type="term" value="C:plasma membrane"/>
    <property type="evidence" value="ECO:0007669"/>
    <property type="project" value="UniProtKB-SubCell"/>
</dbReference>
<dbReference type="SUPFAM" id="SSF82866">
    <property type="entry name" value="Multidrug efflux transporter AcrB transmembrane domain"/>
    <property type="match status" value="2"/>
</dbReference>
<dbReference type="OrthoDB" id="9759187at2"/>
<dbReference type="PANTHER" id="PTHR33406">
    <property type="entry name" value="MEMBRANE PROTEIN MJ1562-RELATED"/>
    <property type="match status" value="1"/>
</dbReference>
<dbReference type="PANTHER" id="PTHR33406:SF12">
    <property type="entry name" value="BLR2997 PROTEIN"/>
    <property type="match status" value="1"/>
</dbReference>
<feature type="transmembrane region" description="Helical" evidence="7">
    <location>
        <begin position="357"/>
        <end position="376"/>
    </location>
</feature>
<evidence type="ECO:0000256" key="5">
    <source>
        <dbReference type="ARBA" id="ARBA00023136"/>
    </source>
</evidence>
<evidence type="ECO:0000259" key="8">
    <source>
        <dbReference type="PROSITE" id="PS50156"/>
    </source>
</evidence>
<keyword evidence="4 7" id="KW-1133">Transmembrane helix</keyword>
<comment type="caution">
    <text evidence="9">The sequence shown here is derived from an EMBL/GenBank/DDBJ whole genome shotgun (WGS) entry which is preliminary data.</text>
</comment>
<feature type="coiled-coil region" evidence="6">
    <location>
        <begin position="162"/>
        <end position="216"/>
    </location>
</feature>
<feature type="transmembrane region" description="Helical" evidence="7">
    <location>
        <begin position="254"/>
        <end position="273"/>
    </location>
</feature>
<feature type="transmembrane region" description="Helical" evidence="7">
    <location>
        <begin position="728"/>
        <end position="750"/>
    </location>
</feature>
<dbReference type="Proteomes" id="UP000321764">
    <property type="component" value="Unassembled WGS sequence"/>
</dbReference>
<dbReference type="EMBL" id="VKAD01000003">
    <property type="protein sequence ID" value="TXR51368.1"/>
    <property type="molecule type" value="Genomic_DNA"/>
</dbReference>
<feature type="transmembrane region" description="Helical" evidence="7">
    <location>
        <begin position="280"/>
        <end position="300"/>
    </location>
</feature>
<proteinExistence type="predicted"/>
<evidence type="ECO:0000256" key="3">
    <source>
        <dbReference type="ARBA" id="ARBA00022692"/>
    </source>
</evidence>
<organism evidence="9 10">
    <name type="scientific">Reinekea thalattae</name>
    <dbReference type="NCBI Taxonomy" id="2593301"/>
    <lineage>
        <taxon>Bacteria</taxon>
        <taxon>Pseudomonadati</taxon>
        <taxon>Pseudomonadota</taxon>
        <taxon>Gammaproteobacteria</taxon>
        <taxon>Oceanospirillales</taxon>
        <taxon>Saccharospirillaceae</taxon>
        <taxon>Reinekea</taxon>
    </lineage>
</organism>
<dbReference type="InterPro" id="IPR000731">
    <property type="entry name" value="SSD"/>
</dbReference>
<evidence type="ECO:0000313" key="9">
    <source>
        <dbReference type="EMBL" id="TXR51368.1"/>
    </source>
</evidence>
<evidence type="ECO:0000256" key="4">
    <source>
        <dbReference type="ARBA" id="ARBA00022989"/>
    </source>
</evidence>
<evidence type="ECO:0000256" key="2">
    <source>
        <dbReference type="ARBA" id="ARBA00022475"/>
    </source>
</evidence>
<keyword evidence="6" id="KW-0175">Coiled coil</keyword>
<keyword evidence="2" id="KW-1003">Cell membrane</keyword>
<dbReference type="Gene3D" id="1.20.1640.10">
    <property type="entry name" value="Multidrug efflux transporter AcrB transmembrane domain"/>
    <property type="match status" value="2"/>
</dbReference>
<feature type="transmembrane region" description="Helical" evidence="7">
    <location>
        <begin position="438"/>
        <end position="457"/>
    </location>
</feature>
<keyword evidence="5 7" id="KW-0472">Membrane</keyword>
<feature type="transmembrane region" description="Helical" evidence="7">
    <location>
        <begin position="756"/>
        <end position="781"/>
    </location>
</feature>
<comment type="subcellular location">
    <subcellularLocation>
        <location evidence="1">Cell membrane</location>
        <topology evidence="1">Multi-pass membrane protein</topology>
    </subcellularLocation>
</comment>
<gene>
    <name evidence="9" type="ORF">FME95_12625</name>
</gene>
<keyword evidence="3 7" id="KW-0812">Transmembrane</keyword>
<accession>A0A5C8Z295</accession>
<evidence type="ECO:0000313" key="10">
    <source>
        <dbReference type="Proteomes" id="UP000321764"/>
    </source>
</evidence>
<name>A0A5C8Z295_9GAMM</name>
<protein>
    <submittedName>
        <fullName evidence="9">MMPL family transporter</fullName>
    </submittedName>
</protein>
<keyword evidence="10" id="KW-1185">Reference proteome</keyword>
<feature type="domain" description="SSD" evidence="8">
    <location>
        <begin position="658"/>
        <end position="783"/>
    </location>
</feature>
<dbReference type="InterPro" id="IPR004869">
    <property type="entry name" value="MMPL_dom"/>
</dbReference>
<feature type="transmembrane region" description="Helical" evidence="7">
    <location>
        <begin position="635"/>
        <end position="653"/>
    </location>
</feature>
<feature type="transmembrane region" description="Helical" evidence="7">
    <location>
        <begin position="382"/>
        <end position="405"/>
    </location>
</feature>
<evidence type="ECO:0000256" key="7">
    <source>
        <dbReference type="SAM" id="Phobius"/>
    </source>
</evidence>